<dbReference type="EMBL" id="QYTW02000005">
    <property type="protein sequence ID" value="RST60223.1"/>
    <property type="molecule type" value="Genomic_DNA"/>
</dbReference>
<gene>
    <name evidence="1" type="ORF">D5F11_007125</name>
</gene>
<evidence type="ECO:0000313" key="2">
    <source>
        <dbReference type="Proteomes" id="UP000287296"/>
    </source>
</evidence>
<organism evidence="1 2">
    <name type="scientific">Siminovitchia terrae</name>
    <name type="common">Bacillus terrae</name>
    <dbReference type="NCBI Taxonomy" id="1914933"/>
    <lineage>
        <taxon>Bacteria</taxon>
        <taxon>Bacillati</taxon>
        <taxon>Bacillota</taxon>
        <taxon>Bacilli</taxon>
        <taxon>Bacillales</taxon>
        <taxon>Bacillaceae</taxon>
        <taxon>Siminovitchia</taxon>
    </lineage>
</organism>
<protein>
    <submittedName>
        <fullName evidence="1">Helix-turn-helix domain-containing protein</fullName>
    </submittedName>
</protein>
<proteinExistence type="predicted"/>
<dbReference type="RefSeq" id="WP_120119599.1">
    <property type="nucleotide sequence ID" value="NZ_QYTW02000005.1"/>
</dbReference>
<evidence type="ECO:0000313" key="1">
    <source>
        <dbReference type="EMBL" id="RST60223.1"/>
    </source>
</evidence>
<reference evidence="1 2" key="1">
    <citation type="submission" date="2018-12" db="EMBL/GenBank/DDBJ databases">
        <authorList>
            <person name="Sun L."/>
            <person name="Chen Z."/>
        </authorList>
    </citation>
    <scope>NUCLEOTIDE SEQUENCE [LARGE SCALE GENOMIC DNA]</scope>
    <source>
        <strain evidence="1 2">LMG 29736</strain>
    </source>
</reference>
<sequence>MKTRIDVIAQEESYTNLSTFKDVESLNEAVRTYRDIIKSSVKRADVQARLIDLLEILKRHSCKYVGVSFLCKNSIADKLEVSYKTVQRLMKKLEQLDMIRQVAMKRKSDMLQTANAIIIQPINEEVSDKAPVKSPTKCPTIKTSSNPLKQNLINKRNDVAVNDFMKDFSPFPGKSRDGRPATESLLTNEDNFKQAEFVGYWVPKHFASLVSYFYKDSLTIQEFWKVVKQCNRVVNVFTGDRAFNSDQELAIGVRAIKEFVMKVKTGVQMNNIFGYFNGIVNNLMDKLYFDRGFMAG</sequence>
<dbReference type="Proteomes" id="UP000287296">
    <property type="component" value="Unassembled WGS sequence"/>
</dbReference>
<dbReference type="InterPro" id="IPR036390">
    <property type="entry name" value="WH_DNA-bd_sf"/>
</dbReference>
<dbReference type="SUPFAM" id="SSF46785">
    <property type="entry name" value="Winged helix' DNA-binding domain"/>
    <property type="match status" value="1"/>
</dbReference>
<name>A0A429XAX3_SIMTE</name>
<comment type="caution">
    <text evidence="1">The sequence shown here is derived from an EMBL/GenBank/DDBJ whole genome shotgun (WGS) entry which is preliminary data.</text>
</comment>
<accession>A0A429XAX3</accession>
<dbReference type="OrthoDB" id="2708249at2"/>
<dbReference type="AlphaFoldDB" id="A0A429XAX3"/>